<dbReference type="InterPro" id="IPR036250">
    <property type="entry name" value="AcylCo_DH-like_C"/>
</dbReference>
<organism evidence="4 5">
    <name type="scientific">Amycolatopsis rubida</name>
    <dbReference type="NCBI Taxonomy" id="112413"/>
    <lineage>
        <taxon>Bacteria</taxon>
        <taxon>Bacillati</taxon>
        <taxon>Actinomycetota</taxon>
        <taxon>Actinomycetes</taxon>
        <taxon>Pseudonocardiales</taxon>
        <taxon>Pseudonocardiaceae</taxon>
        <taxon>Amycolatopsis</taxon>
    </lineage>
</organism>
<reference evidence="4 5" key="1">
    <citation type="submission" date="2016-10" db="EMBL/GenBank/DDBJ databases">
        <authorList>
            <person name="de Groot N.N."/>
        </authorList>
    </citation>
    <scope>NUCLEOTIDE SEQUENCE [LARGE SCALE GENOMIC DNA]</scope>
    <source>
        <strain evidence="4 5">DSM 44637</strain>
    </source>
</reference>
<dbReference type="EMBL" id="FOWC01000006">
    <property type="protein sequence ID" value="SFP64308.1"/>
    <property type="molecule type" value="Genomic_DNA"/>
</dbReference>
<evidence type="ECO:0000313" key="5">
    <source>
        <dbReference type="Proteomes" id="UP000199137"/>
    </source>
</evidence>
<evidence type="ECO:0000313" key="4">
    <source>
        <dbReference type="EMBL" id="SFP64308.1"/>
    </source>
</evidence>
<dbReference type="OrthoDB" id="2450120at2"/>
<dbReference type="GO" id="GO:0033539">
    <property type="term" value="P:fatty acid beta-oxidation using acyl-CoA dehydrogenase"/>
    <property type="evidence" value="ECO:0007669"/>
    <property type="project" value="TreeGrafter"/>
</dbReference>
<accession>A0A1I5S0I7</accession>
<name>A0A1I5S0I7_9PSEU</name>
<sequence>MTTHSLETDLDVSVTEAIADWDRPGDLREHWRIATGLGWTAILDDFSGRRELLDAACGAVTALARGGIALPLRQTLVARAAAETPLSTEDAIAVHPAARGIWAPIADVLVGADGRVTTGAPAEAGRDLADRPYSVSPSSPEIPLRLTGLAEILRCQEMLGAAQGASAEARRYVTERVQFGKPLAAIPAVRTTLGQLKVDVRQLETVTHEARLRLFGDDGALAFALATAREVAAEVAPRIAQTAHQLHGAMGITYEAALHWRTELLWADCDEGARWGDDGIAAIPVDETALWSLTAPGDRGKRDERT</sequence>
<evidence type="ECO:0000256" key="2">
    <source>
        <dbReference type="ARBA" id="ARBA00023002"/>
    </source>
</evidence>
<dbReference type="Proteomes" id="UP000199137">
    <property type="component" value="Unassembled WGS sequence"/>
</dbReference>
<dbReference type="GO" id="GO:0005737">
    <property type="term" value="C:cytoplasm"/>
    <property type="evidence" value="ECO:0007669"/>
    <property type="project" value="TreeGrafter"/>
</dbReference>
<evidence type="ECO:0000256" key="1">
    <source>
        <dbReference type="ARBA" id="ARBA00022630"/>
    </source>
</evidence>
<dbReference type="SUPFAM" id="SSF47203">
    <property type="entry name" value="Acyl-CoA dehydrogenase C-terminal domain-like"/>
    <property type="match status" value="1"/>
</dbReference>
<keyword evidence="1" id="KW-0285">Flavoprotein</keyword>
<dbReference type="InterPro" id="IPR009075">
    <property type="entry name" value="AcylCo_DH/oxidase_C"/>
</dbReference>
<evidence type="ECO:0000259" key="3">
    <source>
        <dbReference type="Pfam" id="PF00441"/>
    </source>
</evidence>
<dbReference type="AlphaFoldDB" id="A0A1I5S0I7"/>
<dbReference type="RefSeq" id="WP_093574597.1">
    <property type="nucleotide sequence ID" value="NZ_FOWC01000006.1"/>
</dbReference>
<dbReference type="Gene3D" id="1.20.140.10">
    <property type="entry name" value="Butyryl-CoA Dehydrogenase, subunit A, domain 3"/>
    <property type="match status" value="1"/>
</dbReference>
<keyword evidence="2" id="KW-0560">Oxidoreductase</keyword>
<dbReference type="GO" id="GO:0003995">
    <property type="term" value="F:acyl-CoA dehydrogenase activity"/>
    <property type="evidence" value="ECO:0007669"/>
    <property type="project" value="TreeGrafter"/>
</dbReference>
<dbReference type="STRING" id="112413.SAMN05421854_106141"/>
<dbReference type="PANTHER" id="PTHR48083">
    <property type="entry name" value="MEDIUM-CHAIN SPECIFIC ACYL-COA DEHYDROGENASE, MITOCHONDRIAL-RELATED"/>
    <property type="match status" value="1"/>
</dbReference>
<dbReference type="Pfam" id="PF00441">
    <property type="entry name" value="Acyl-CoA_dh_1"/>
    <property type="match status" value="1"/>
</dbReference>
<feature type="domain" description="Acyl-CoA dehydrogenase/oxidase C-terminal" evidence="3">
    <location>
        <begin position="155"/>
        <end position="262"/>
    </location>
</feature>
<dbReference type="InterPro" id="IPR050741">
    <property type="entry name" value="Acyl-CoA_dehydrogenase"/>
</dbReference>
<dbReference type="PANTHER" id="PTHR48083:SF2">
    <property type="entry name" value="MEDIUM-CHAIN SPECIFIC ACYL-COA DEHYDROGENASE, MITOCHONDRIAL"/>
    <property type="match status" value="1"/>
</dbReference>
<gene>
    <name evidence="4" type="ORF">SAMN05421854_106141</name>
</gene>
<protein>
    <submittedName>
        <fullName evidence="4">Acyl-CoA dehydrogenase, C-terminal domain</fullName>
    </submittedName>
</protein>
<proteinExistence type="predicted"/>